<keyword evidence="3" id="KW-1185">Reference proteome</keyword>
<comment type="caution">
    <text evidence="2">The sequence shown here is derived from an EMBL/GenBank/DDBJ whole genome shotgun (WGS) entry which is preliminary data.</text>
</comment>
<accession>A0A1T1GUL4</accession>
<evidence type="ECO:0000313" key="3">
    <source>
        <dbReference type="Proteomes" id="UP000191160"/>
    </source>
</evidence>
<evidence type="ECO:0000313" key="2">
    <source>
        <dbReference type="EMBL" id="OOV81309.1"/>
    </source>
</evidence>
<organism evidence="2 3">
    <name type="scientific">Acinetobacter amyesii</name>
    <dbReference type="NCBI Taxonomy" id="2942470"/>
    <lineage>
        <taxon>Bacteria</taxon>
        <taxon>Pseudomonadati</taxon>
        <taxon>Pseudomonadota</taxon>
        <taxon>Gammaproteobacteria</taxon>
        <taxon>Moraxellales</taxon>
        <taxon>Moraxellaceae</taxon>
        <taxon>Acinetobacter</taxon>
    </lineage>
</organism>
<sequence>MQQERDAKRAEKEAQEIYEREQHDKEISMQIDAKRALISVLKDPDSATIRNQNGFCGEVNSKNSFGGYTGFRRFIASSAIVAIEGENMDSSEFQKVWDQICK</sequence>
<feature type="region of interest" description="Disordered" evidence="1">
    <location>
        <begin position="1"/>
        <end position="23"/>
    </location>
</feature>
<protein>
    <submittedName>
        <fullName evidence="2">Uncharacterized protein</fullName>
    </submittedName>
</protein>
<dbReference type="EMBL" id="MVKX01000007">
    <property type="protein sequence ID" value="OOV81309.1"/>
    <property type="molecule type" value="Genomic_DNA"/>
</dbReference>
<proteinExistence type="predicted"/>
<reference evidence="2 3" key="1">
    <citation type="submission" date="2017-02" db="EMBL/GenBank/DDBJ databases">
        <title>Acinetobacter sp. ANC 4945, whole genome shotgun sequencing project.</title>
        <authorList>
            <person name="Radolfova-Krizova L."/>
            <person name="Al Atrouni A."/>
            <person name="Nemec A."/>
        </authorList>
    </citation>
    <scope>NUCLEOTIDE SEQUENCE [LARGE SCALE GENOMIC DNA]</scope>
    <source>
        <strain evidence="2 3">ANC 4945</strain>
    </source>
</reference>
<gene>
    <name evidence="2" type="ORF">B1202_11905</name>
</gene>
<dbReference type="Proteomes" id="UP000191160">
    <property type="component" value="Unassembled WGS sequence"/>
</dbReference>
<name>A0A1T1GUL4_9GAMM</name>
<evidence type="ECO:0000256" key="1">
    <source>
        <dbReference type="SAM" id="MobiDB-lite"/>
    </source>
</evidence>
<dbReference type="AlphaFoldDB" id="A0A1T1GUL4"/>